<dbReference type="Pfam" id="PF14355">
    <property type="entry name" value="Abi_C"/>
    <property type="match status" value="1"/>
</dbReference>
<reference evidence="2" key="1">
    <citation type="submission" date="2021-03" db="EMBL/GenBank/DDBJ databases">
        <title>Antimicrobial resistance genes in bacteria isolated from Japanese honey, and their potential for conferring macrolide and lincosamide resistance in the American foulbrood pathogen Paenibacillus larvae.</title>
        <authorList>
            <person name="Okamoto M."/>
            <person name="Kumagai M."/>
            <person name="Kanamori H."/>
            <person name="Takamatsu D."/>
        </authorList>
    </citation>
    <scope>NUCLEOTIDE SEQUENCE</scope>
    <source>
        <strain evidence="2">J27TS8</strain>
    </source>
</reference>
<evidence type="ECO:0000313" key="2">
    <source>
        <dbReference type="EMBL" id="GIN62505.1"/>
    </source>
</evidence>
<sequence>MNSTVSKLENCKNALRRTYDKYMDNNNYSIDDFNIYLSDEDYRESRMMIMRMCKEQEVDVPQIFKDCRSVEEFILFIASDYNSHFGENMGFISNQFNVFIDFVEMENIEVQIIHVESDFPKELSYQHILEDIAKCEQRIDTGDYSGALTSARSLIEGVLKEIILNIEGKEIEGKPSLTELYKAVRSHLNLDPSNKELQKPLREVVSGLIKVVHGLNEVRNISGDGHTRKITPSLHHALLVVNSAKTVANFLFHTYQYQRNLGKIKIST</sequence>
<dbReference type="RefSeq" id="WP_212933797.1">
    <property type="nucleotide sequence ID" value="NZ_BORC01000004.1"/>
</dbReference>
<name>A0A919WI81_9BACI</name>
<proteinExistence type="predicted"/>
<evidence type="ECO:0000259" key="1">
    <source>
        <dbReference type="Pfam" id="PF14355"/>
    </source>
</evidence>
<comment type="caution">
    <text evidence="2">The sequence shown here is derived from an EMBL/GenBank/DDBJ whole genome shotgun (WGS) entry which is preliminary data.</text>
</comment>
<keyword evidence="3" id="KW-1185">Reference proteome</keyword>
<protein>
    <recommendedName>
        <fullName evidence="1">Abortive infection protein-like C-terminal domain-containing protein</fullName>
    </recommendedName>
</protein>
<dbReference type="InterPro" id="IPR026001">
    <property type="entry name" value="Abi-like_C"/>
</dbReference>
<gene>
    <name evidence="2" type="ORF">J27TS8_24980</name>
</gene>
<organism evidence="2 3">
    <name type="scientific">Robertmurraya siralis</name>
    <dbReference type="NCBI Taxonomy" id="77777"/>
    <lineage>
        <taxon>Bacteria</taxon>
        <taxon>Bacillati</taxon>
        <taxon>Bacillota</taxon>
        <taxon>Bacilli</taxon>
        <taxon>Bacillales</taxon>
        <taxon>Bacillaceae</taxon>
        <taxon>Robertmurraya</taxon>
    </lineage>
</organism>
<dbReference type="AlphaFoldDB" id="A0A919WI81"/>
<feature type="domain" description="Abortive infection protein-like C-terminal" evidence="1">
    <location>
        <begin position="179"/>
        <end position="252"/>
    </location>
</feature>
<accession>A0A919WI81</accession>
<dbReference type="EMBL" id="BORC01000004">
    <property type="protein sequence ID" value="GIN62505.1"/>
    <property type="molecule type" value="Genomic_DNA"/>
</dbReference>
<dbReference type="Proteomes" id="UP000682111">
    <property type="component" value="Unassembled WGS sequence"/>
</dbReference>
<evidence type="ECO:0000313" key="3">
    <source>
        <dbReference type="Proteomes" id="UP000682111"/>
    </source>
</evidence>